<dbReference type="InterPro" id="IPR023401">
    <property type="entry name" value="ODC_N"/>
</dbReference>
<dbReference type="EMBL" id="LR699554">
    <property type="protein sequence ID" value="VVD32425.1"/>
    <property type="molecule type" value="Genomic_DNA"/>
</dbReference>
<dbReference type="GO" id="GO:0005737">
    <property type="term" value="C:cytoplasm"/>
    <property type="evidence" value="ECO:0007669"/>
    <property type="project" value="TreeGrafter"/>
</dbReference>
<keyword evidence="1" id="KW-0456">Lyase</keyword>
<sequence length="318" mass="32843">MIHLTDQQIDALIGFDEAIPALDTAFRAFARGDAAVQRRVRTEAGGVKLSTLGAVVPELGVAGAKVYSTIAGRFNFSIILFSTDDGRPLATLEANAITRLRTAATTVLALRALAKPGARSVALFGTGVQGRAHAHALAAFTSLGDFRIVGLEGTAELAAELNRTYAQRGVEARPASAEDALDGADVVVTATRATGALFDGHLLSPGATIAAIGSSLPHARELDDTTVSRASRIVVELREQAREEAGDLVQSAAGTFAWDDVLELGAVLEGFAVGRRDDSDIVLYKAVGIGLQDVALAALAYARATARSAAPGVASTLA</sequence>
<dbReference type="GO" id="GO:0008473">
    <property type="term" value="F:ornithine cyclodeaminase activity"/>
    <property type="evidence" value="ECO:0007669"/>
    <property type="project" value="UniProtKB-EC"/>
</dbReference>
<organism evidence="1 2">
    <name type="scientific">Paraburkholderia dioscoreae</name>
    <dbReference type="NCBI Taxonomy" id="2604047"/>
    <lineage>
        <taxon>Bacteria</taxon>
        <taxon>Pseudomonadati</taxon>
        <taxon>Pseudomonadota</taxon>
        <taxon>Betaproteobacteria</taxon>
        <taxon>Burkholderiales</taxon>
        <taxon>Burkholderiaceae</taxon>
        <taxon>Paraburkholderia</taxon>
    </lineage>
</organism>
<dbReference type="EC" id="4.3.1.12" evidence="1"/>
<dbReference type="Gene3D" id="3.30.1780.10">
    <property type="entry name" value="ornithine cyclodeaminase, domain 1"/>
    <property type="match status" value="1"/>
</dbReference>
<dbReference type="Pfam" id="PF02423">
    <property type="entry name" value="OCD_Mu_crystall"/>
    <property type="match status" value="1"/>
</dbReference>
<proteinExistence type="predicted"/>
<gene>
    <name evidence="1" type="ORF">PDMSB3_1127</name>
</gene>
<dbReference type="SUPFAM" id="SSF51735">
    <property type="entry name" value="NAD(P)-binding Rossmann-fold domains"/>
    <property type="match status" value="1"/>
</dbReference>
<dbReference type="InterPro" id="IPR003462">
    <property type="entry name" value="ODC_Mu_crystall"/>
</dbReference>
<accession>A0A5Q4YVT6</accession>
<dbReference type="InterPro" id="IPR036291">
    <property type="entry name" value="NAD(P)-bd_dom_sf"/>
</dbReference>
<evidence type="ECO:0000313" key="2">
    <source>
        <dbReference type="Proteomes" id="UP000325811"/>
    </source>
</evidence>
<dbReference type="AlphaFoldDB" id="A0A5Q4YVT6"/>
<dbReference type="KEGG" id="pdio:PDMSB3_1127.1"/>
<name>A0A5Q4YVT6_9BURK</name>
<dbReference type="Gene3D" id="3.40.50.720">
    <property type="entry name" value="NAD(P)-binding Rossmann-like Domain"/>
    <property type="match status" value="1"/>
</dbReference>
<protein>
    <submittedName>
        <fullName evidence="1">Ornithine cyclodeaminase</fullName>
        <ecNumber evidence="1">4.3.1.12</ecNumber>
    </submittedName>
</protein>
<dbReference type="RefSeq" id="WP_007176785.1">
    <property type="nucleotide sequence ID" value="NZ_LR699554.1"/>
</dbReference>
<dbReference type="PANTHER" id="PTHR13812">
    <property type="entry name" value="KETIMINE REDUCTASE MU-CRYSTALLIN"/>
    <property type="match status" value="1"/>
</dbReference>
<dbReference type="PANTHER" id="PTHR13812:SF19">
    <property type="entry name" value="KETIMINE REDUCTASE MU-CRYSTALLIN"/>
    <property type="match status" value="1"/>
</dbReference>
<evidence type="ECO:0000313" key="1">
    <source>
        <dbReference type="EMBL" id="VVD32425.1"/>
    </source>
</evidence>
<keyword evidence="2" id="KW-1185">Reference proteome</keyword>
<dbReference type="Proteomes" id="UP000325811">
    <property type="component" value="Chromosome II"/>
</dbReference>
<reference evidence="1 2" key="1">
    <citation type="submission" date="2019-08" db="EMBL/GenBank/DDBJ databases">
        <authorList>
            <person name="Herpell B J."/>
        </authorList>
    </citation>
    <scope>NUCLEOTIDE SEQUENCE [LARGE SCALE GENOMIC DNA]</scope>
    <source>
        <strain evidence="2">Msb3</strain>
    </source>
</reference>
<dbReference type="PIRSF" id="PIRSF001439">
    <property type="entry name" value="CryM"/>
    <property type="match status" value="1"/>
</dbReference>